<evidence type="ECO:0000313" key="1">
    <source>
        <dbReference type="EMBL" id="ACO01271.1"/>
    </source>
</evidence>
<evidence type="ECO:0000313" key="2">
    <source>
        <dbReference type="Proteomes" id="UP000001748"/>
    </source>
</evidence>
<accession>C0REE9</accession>
<organism evidence="1 2">
    <name type="scientific">Brucella melitensis biotype 2 (strain ATCC 23457)</name>
    <dbReference type="NCBI Taxonomy" id="546272"/>
    <lineage>
        <taxon>Bacteria</taxon>
        <taxon>Pseudomonadati</taxon>
        <taxon>Pseudomonadota</taxon>
        <taxon>Alphaproteobacteria</taxon>
        <taxon>Hyphomicrobiales</taxon>
        <taxon>Brucellaceae</taxon>
        <taxon>Brucella/Ochrobactrum group</taxon>
        <taxon>Brucella</taxon>
    </lineage>
</organism>
<dbReference type="Proteomes" id="UP000001748">
    <property type="component" value="Chromosome I"/>
</dbReference>
<sequence length="107" mass="11803">MQISPPASAGVFYRPAFSLVSRTDCYIGCMRAHPEKCETVFGKDARQNKGSELQTFAPALFHCSASIHLQRANWLFIIDAVIPGLPIVGIADSFQRIFEPEVRSGFA</sequence>
<protein>
    <submittedName>
        <fullName evidence="1">Uncharacterized protein</fullName>
    </submittedName>
</protein>
<dbReference type="AlphaFoldDB" id="C0REE9"/>
<dbReference type="HOGENOM" id="CLU_175339_0_0_5"/>
<reference evidence="2" key="1">
    <citation type="submission" date="2009-03" db="EMBL/GenBank/DDBJ databases">
        <title>Brucella melitensis ATCC 23457 whole genome shotgun sequencing project.</title>
        <authorList>
            <person name="Setubal J.C."/>
            <person name="Boyle S."/>
            <person name="Crasta O.R."/>
            <person name="Gillespie J.J."/>
            <person name="Kenyon R.W."/>
            <person name="Lu J."/>
            <person name="Mane S."/>
            <person name="Nagrani S."/>
            <person name="Shallom J.M."/>
            <person name="Shallom S."/>
            <person name="Shukla M."/>
            <person name="Snyder E.E."/>
            <person name="Sobral B.W."/>
            <person name="Wattam A.R."/>
            <person name="Will R."/>
            <person name="Williams K."/>
            <person name="Yoo H."/>
            <person name="Munk C."/>
            <person name="Tapia R."/>
            <person name="Han C."/>
            <person name="Detter J.C."/>
            <person name="Bruce D."/>
            <person name="Brettin T.S."/>
        </authorList>
    </citation>
    <scope>NUCLEOTIDE SEQUENCE [LARGE SCALE GENOMIC DNA]</scope>
    <source>
        <strain evidence="2">ATCC 23457</strain>
    </source>
</reference>
<proteinExistence type="predicted"/>
<dbReference type="EMBL" id="CP001488">
    <property type="protein sequence ID" value="ACO01271.1"/>
    <property type="molecule type" value="Genomic_DNA"/>
</dbReference>
<name>C0REE9_BRUMB</name>
<gene>
    <name evidence="1" type="ordered locus">BMEA_A1566</name>
</gene>
<dbReference type="KEGG" id="bmi:BMEA_A1566"/>